<dbReference type="PANTHER" id="PTHR45436:SF16">
    <property type="entry name" value="HISTIDINE KINASE"/>
    <property type="match status" value="1"/>
</dbReference>
<evidence type="ECO:0000256" key="10">
    <source>
        <dbReference type="SAM" id="Phobius"/>
    </source>
</evidence>
<dbReference type="InterPro" id="IPR003594">
    <property type="entry name" value="HATPase_dom"/>
</dbReference>
<evidence type="ECO:0000256" key="6">
    <source>
        <dbReference type="ARBA" id="ARBA00022692"/>
    </source>
</evidence>
<dbReference type="EC" id="2.7.13.3" evidence="3"/>
<evidence type="ECO:0000313" key="12">
    <source>
        <dbReference type="EMBL" id="AQQ69271.1"/>
    </source>
</evidence>
<dbReference type="Gene3D" id="3.30.565.10">
    <property type="entry name" value="Histidine kinase-like ATPase, C-terminal domain"/>
    <property type="match status" value="1"/>
</dbReference>
<feature type="transmembrane region" description="Helical" evidence="10">
    <location>
        <begin position="12"/>
        <end position="36"/>
    </location>
</feature>
<protein>
    <recommendedName>
        <fullName evidence="3">histidine kinase</fullName>
        <ecNumber evidence="3">2.7.13.3</ecNumber>
    </recommendedName>
</protein>
<keyword evidence="7" id="KW-0418">Kinase</keyword>
<evidence type="ECO:0000259" key="11">
    <source>
        <dbReference type="PROSITE" id="PS50109"/>
    </source>
</evidence>
<dbReference type="SUPFAM" id="SSF55874">
    <property type="entry name" value="ATPase domain of HSP90 chaperone/DNA topoisomerase II/histidine kinase"/>
    <property type="match status" value="1"/>
</dbReference>
<comment type="catalytic activity">
    <reaction evidence="1">
        <text>ATP + protein L-histidine = ADP + protein N-phospho-L-histidine.</text>
        <dbReference type="EC" id="2.7.13.3"/>
    </reaction>
</comment>
<evidence type="ECO:0000313" key="13">
    <source>
        <dbReference type="Proteomes" id="UP000188219"/>
    </source>
</evidence>
<dbReference type="STRING" id="260552.Mag101_17750"/>
<dbReference type="InterPro" id="IPR004358">
    <property type="entry name" value="Sig_transdc_His_kin-like_C"/>
</dbReference>
<keyword evidence="13" id="KW-1185">Reference proteome</keyword>
<evidence type="ECO:0000256" key="9">
    <source>
        <dbReference type="ARBA" id="ARBA00023136"/>
    </source>
</evidence>
<dbReference type="Proteomes" id="UP000188219">
    <property type="component" value="Chromosome"/>
</dbReference>
<evidence type="ECO:0000256" key="1">
    <source>
        <dbReference type="ARBA" id="ARBA00000085"/>
    </source>
</evidence>
<dbReference type="SMART" id="SM00387">
    <property type="entry name" value="HATPase_c"/>
    <property type="match status" value="1"/>
</dbReference>
<dbReference type="InterPro" id="IPR005467">
    <property type="entry name" value="His_kinase_dom"/>
</dbReference>
<keyword evidence="5" id="KW-0808">Transferase</keyword>
<evidence type="ECO:0000256" key="7">
    <source>
        <dbReference type="ARBA" id="ARBA00022777"/>
    </source>
</evidence>
<feature type="transmembrane region" description="Helical" evidence="10">
    <location>
        <begin position="128"/>
        <end position="149"/>
    </location>
</feature>
<reference evidence="12" key="1">
    <citation type="submission" date="2017-02" db="EMBL/GenBank/DDBJ databases">
        <title>Genome of Microbulbifer agarilyticus GP101.</title>
        <authorList>
            <person name="Jung J."/>
            <person name="Bae S.S."/>
            <person name="Baek K."/>
        </authorList>
    </citation>
    <scope>NUCLEOTIDE SEQUENCE [LARGE SCALE GENOMIC DNA]</scope>
    <source>
        <strain evidence="12">GP101</strain>
    </source>
</reference>
<dbReference type="EMBL" id="CP019650">
    <property type="protein sequence ID" value="AQQ69271.1"/>
    <property type="molecule type" value="Genomic_DNA"/>
</dbReference>
<dbReference type="GO" id="GO:0000155">
    <property type="term" value="F:phosphorelay sensor kinase activity"/>
    <property type="evidence" value="ECO:0007669"/>
    <property type="project" value="InterPro"/>
</dbReference>
<keyword evidence="4" id="KW-0597">Phosphoprotein</keyword>
<dbReference type="InterPro" id="IPR036097">
    <property type="entry name" value="HisK_dim/P_sf"/>
</dbReference>
<evidence type="ECO:0000256" key="8">
    <source>
        <dbReference type="ARBA" id="ARBA00022989"/>
    </source>
</evidence>
<dbReference type="Pfam" id="PF00512">
    <property type="entry name" value="HisKA"/>
    <property type="match status" value="1"/>
</dbReference>
<dbReference type="InterPro" id="IPR050428">
    <property type="entry name" value="TCS_sensor_his_kinase"/>
</dbReference>
<keyword evidence="8 10" id="KW-1133">Transmembrane helix</keyword>
<dbReference type="RefSeq" id="WP_077407920.1">
    <property type="nucleotide sequence ID" value="NZ_CP019650.1"/>
</dbReference>
<dbReference type="AlphaFoldDB" id="A0A1Q2M9A9"/>
<comment type="subcellular location">
    <subcellularLocation>
        <location evidence="2">Membrane</location>
    </subcellularLocation>
</comment>
<dbReference type="GO" id="GO:0005886">
    <property type="term" value="C:plasma membrane"/>
    <property type="evidence" value="ECO:0007669"/>
    <property type="project" value="TreeGrafter"/>
</dbReference>
<gene>
    <name evidence="12" type="ORF">Mag101_17750</name>
</gene>
<dbReference type="SMART" id="SM00388">
    <property type="entry name" value="HisKA"/>
    <property type="match status" value="1"/>
</dbReference>
<sequence length="422" mass="47143">MRNNRLQDKIFRTFVLQGLLIGFAVILGVLLTNWLLSHLLVQEALERETAHYWQLVEENPSVQLSNSLNLQGYLFPRDASAFPWRMATDVADGYHEVKADEFNSLYVSSRGGQRMFLFFNRSGVNSLISLYGLVPLAVVLLLLYLVLWFSYLRARRAVSPTIELARLINMLPEEKGEVDLADLLPMSLDTEVAMLVDAIEHYRGRIARFVDRERAFSRDASHELRTPITVIAMSAELLAAKPEISAADLKLVDRIQRACHDMQELIDAFLALSREQGDGLRTERVDVCDLIAREHEGISQLAEQKGIAVELVCHSSLLLQANKRVISILVGNLIRNAVNYTDRGKVVVRVGDGQVQVIDSGRGISEDKLASIYEPHVRGSEQSRSGYGVGLAIVKRLCEQNGWRVSLASEEGAGTTATLRFA</sequence>
<dbReference type="InterPro" id="IPR036890">
    <property type="entry name" value="HATPase_C_sf"/>
</dbReference>
<dbReference type="SUPFAM" id="SSF47384">
    <property type="entry name" value="Homodimeric domain of signal transducing histidine kinase"/>
    <property type="match status" value="1"/>
</dbReference>
<evidence type="ECO:0000256" key="5">
    <source>
        <dbReference type="ARBA" id="ARBA00022679"/>
    </source>
</evidence>
<dbReference type="OrthoDB" id="9121563at2"/>
<evidence type="ECO:0000256" key="4">
    <source>
        <dbReference type="ARBA" id="ARBA00022553"/>
    </source>
</evidence>
<dbReference type="KEGG" id="maga:Mag101_17750"/>
<feature type="domain" description="Histidine kinase" evidence="11">
    <location>
        <begin position="219"/>
        <end position="422"/>
    </location>
</feature>
<name>A0A1Q2M9A9_9GAMM</name>
<dbReference type="Pfam" id="PF02518">
    <property type="entry name" value="HATPase_c"/>
    <property type="match status" value="1"/>
</dbReference>
<dbReference type="CDD" id="cd00082">
    <property type="entry name" value="HisKA"/>
    <property type="match status" value="1"/>
</dbReference>
<dbReference type="PRINTS" id="PR00344">
    <property type="entry name" value="BCTRLSENSOR"/>
</dbReference>
<accession>A0A1Q2M9A9</accession>
<dbReference type="PROSITE" id="PS50109">
    <property type="entry name" value="HIS_KIN"/>
    <property type="match status" value="1"/>
</dbReference>
<dbReference type="InterPro" id="IPR003661">
    <property type="entry name" value="HisK_dim/P_dom"/>
</dbReference>
<proteinExistence type="predicted"/>
<dbReference type="eggNOG" id="COG4251">
    <property type="taxonomic scope" value="Bacteria"/>
</dbReference>
<keyword evidence="6 10" id="KW-0812">Transmembrane</keyword>
<dbReference type="Gene3D" id="1.10.287.130">
    <property type="match status" value="1"/>
</dbReference>
<evidence type="ECO:0000256" key="2">
    <source>
        <dbReference type="ARBA" id="ARBA00004370"/>
    </source>
</evidence>
<keyword evidence="9 10" id="KW-0472">Membrane</keyword>
<evidence type="ECO:0000256" key="3">
    <source>
        <dbReference type="ARBA" id="ARBA00012438"/>
    </source>
</evidence>
<organism evidence="12 13">
    <name type="scientific">Microbulbifer agarilyticus</name>
    <dbReference type="NCBI Taxonomy" id="260552"/>
    <lineage>
        <taxon>Bacteria</taxon>
        <taxon>Pseudomonadati</taxon>
        <taxon>Pseudomonadota</taxon>
        <taxon>Gammaproteobacteria</taxon>
        <taxon>Cellvibrionales</taxon>
        <taxon>Microbulbiferaceae</taxon>
        <taxon>Microbulbifer</taxon>
    </lineage>
</organism>
<dbReference type="PANTHER" id="PTHR45436">
    <property type="entry name" value="SENSOR HISTIDINE KINASE YKOH"/>
    <property type="match status" value="1"/>
</dbReference>